<dbReference type="Pfam" id="PF03736">
    <property type="entry name" value="EPTP"/>
    <property type="match status" value="3"/>
</dbReference>
<feature type="signal peptide" evidence="7">
    <location>
        <begin position="1"/>
        <end position="27"/>
    </location>
</feature>
<feature type="domain" description="LRRCT" evidence="8">
    <location>
        <begin position="166"/>
        <end position="215"/>
    </location>
</feature>
<dbReference type="SUPFAM" id="SSF52058">
    <property type="entry name" value="L domain-like"/>
    <property type="match status" value="1"/>
</dbReference>
<comment type="subcellular location">
    <subcellularLocation>
        <location evidence="1">Secreted</location>
    </subcellularLocation>
</comment>
<evidence type="ECO:0000256" key="6">
    <source>
        <dbReference type="ARBA" id="ARBA00023180"/>
    </source>
</evidence>
<dbReference type="InterPro" id="IPR005492">
    <property type="entry name" value="EPTP"/>
</dbReference>
<dbReference type="InterPro" id="IPR003591">
    <property type="entry name" value="Leu-rich_rpt_typical-subtyp"/>
</dbReference>
<organism evidence="9 10">
    <name type="scientific">Branchiostoma floridae</name>
    <name type="common">Florida lancelet</name>
    <name type="synonym">Amphioxus</name>
    <dbReference type="NCBI Taxonomy" id="7739"/>
    <lineage>
        <taxon>Eukaryota</taxon>
        <taxon>Metazoa</taxon>
        <taxon>Chordata</taxon>
        <taxon>Cephalochordata</taxon>
        <taxon>Leptocardii</taxon>
        <taxon>Amphioxiformes</taxon>
        <taxon>Branchiostomatidae</taxon>
        <taxon>Branchiostoma</taxon>
    </lineage>
</organism>
<evidence type="ECO:0000313" key="9">
    <source>
        <dbReference type="Proteomes" id="UP000001554"/>
    </source>
</evidence>
<dbReference type="InterPro" id="IPR009039">
    <property type="entry name" value="EAR"/>
</dbReference>
<sequence>MDTRSTAHVCLAASLLTVACLLVAGTAVPASHPDCPESCNCTVDKALCVNTLTVPRKIPTEVTSLTFIEAEFHKLATSSFSHLRTVYLLFFKSCTFQKIEDGAFDGMTSLRYLFIELSEIKYLSERAFTGLPSLMYLSLAYNDLSGLPVGLLNGLGSLIYLDVSHNPLVCDCRLKWLVDKLLSEEYFSPPFKCAGPAELQDRLSSKLTQDDFDCIKPEFHAFQSMDAVSMRVDIYKKKTTNERNIVVAEPEAGVCSILTWDHVEFTFKVYNNITAPSVVACTPVQMETDLFILAAQLYGGTRVFQFDSTRDNFVLFQTIDTVKPSDVETFSIDGTYYVAIADGAKGGTSAVYSWDGNQFTLVQELANLYREADFEFFQVDTQPYLIMLSSGRHPALYKWSRGDRQFIFEADIPFEEPVAAHSFVLDDDVYLCLTQFIGESKLLRWNTSTSGFQEYQVFKSRGAMVLQPLQVKEEYYLVLGSDYVLTEVYRWSPEDTKFIKSQDIELKTPRDFKVVTVTPEKEDSFLFVASFSEQTEIFRHVLVDLSQ</sequence>
<accession>A0A9J7L0Q3</accession>
<dbReference type="PROSITE" id="PS51257">
    <property type="entry name" value="PROKAR_LIPOPROTEIN"/>
    <property type="match status" value="1"/>
</dbReference>
<evidence type="ECO:0000259" key="8">
    <source>
        <dbReference type="SMART" id="SM00082"/>
    </source>
</evidence>
<dbReference type="Pfam" id="PF13855">
    <property type="entry name" value="LRR_8"/>
    <property type="match status" value="1"/>
</dbReference>
<dbReference type="OrthoDB" id="6066926at2759"/>
<dbReference type="PANTHER" id="PTHR24367:SF318">
    <property type="entry name" value="LEUCINE-RICH GLIOMA-INACTIVATED PROTEIN 1-LIKE"/>
    <property type="match status" value="1"/>
</dbReference>
<dbReference type="Proteomes" id="UP000001554">
    <property type="component" value="Chromosome 4"/>
</dbReference>
<dbReference type="InterPro" id="IPR000483">
    <property type="entry name" value="Cys-rich_flank_reg_C"/>
</dbReference>
<dbReference type="KEGG" id="bfo:118414101"/>
<proteinExistence type="predicted"/>
<dbReference type="PANTHER" id="PTHR24367">
    <property type="entry name" value="LEUCINE-RICH REPEAT-CONTAINING PROTEIN"/>
    <property type="match status" value="1"/>
</dbReference>
<dbReference type="InterPro" id="IPR001611">
    <property type="entry name" value="Leu-rich_rpt"/>
</dbReference>
<protein>
    <submittedName>
        <fullName evidence="10">Leucine-rich glioma-inactivated protein 1-like</fullName>
    </submittedName>
</protein>
<keyword evidence="2" id="KW-0964">Secreted</keyword>
<dbReference type="SUPFAM" id="SSF69322">
    <property type="entry name" value="Tricorn protease domain 2"/>
    <property type="match status" value="1"/>
</dbReference>
<dbReference type="AlphaFoldDB" id="A0A9J7L0Q3"/>
<name>A0A9J7L0Q3_BRAFL</name>
<evidence type="ECO:0000256" key="7">
    <source>
        <dbReference type="SAM" id="SignalP"/>
    </source>
</evidence>
<dbReference type="GeneID" id="118414101"/>
<dbReference type="SMART" id="SM00369">
    <property type="entry name" value="LRR_TYP"/>
    <property type="match status" value="2"/>
</dbReference>
<keyword evidence="5" id="KW-0677">Repeat</keyword>
<dbReference type="SMART" id="SM00082">
    <property type="entry name" value="LRRCT"/>
    <property type="match status" value="1"/>
</dbReference>
<evidence type="ECO:0000256" key="4">
    <source>
        <dbReference type="ARBA" id="ARBA00022729"/>
    </source>
</evidence>
<gene>
    <name evidence="10" type="primary">LOC118414101</name>
</gene>
<dbReference type="RefSeq" id="XP_035673767.1">
    <property type="nucleotide sequence ID" value="XM_035817874.1"/>
</dbReference>
<keyword evidence="9" id="KW-1185">Reference proteome</keyword>
<evidence type="ECO:0000256" key="1">
    <source>
        <dbReference type="ARBA" id="ARBA00004613"/>
    </source>
</evidence>
<dbReference type="OMA" id="VEMNFRN"/>
<dbReference type="InterPro" id="IPR051295">
    <property type="entry name" value="LGI_related"/>
</dbReference>
<dbReference type="InterPro" id="IPR032675">
    <property type="entry name" value="LRR_dom_sf"/>
</dbReference>
<evidence type="ECO:0000256" key="5">
    <source>
        <dbReference type="ARBA" id="ARBA00022737"/>
    </source>
</evidence>
<feature type="chain" id="PRO_5039949672" evidence="7">
    <location>
        <begin position="28"/>
        <end position="547"/>
    </location>
</feature>
<keyword evidence="4 7" id="KW-0732">Signal</keyword>
<keyword evidence="3" id="KW-0433">Leucine-rich repeat</keyword>
<reference evidence="9" key="1">
    <citation type="journal article" date="2020" name="Nat. Ecol. Evol.">
        <title>Deeply conserved synteny resolves early events in vertebrate evolution.</title>
        <authorList>
            <person name="Simakov O."/>
            <person name="Marletaz F."/>
            <person name="Yue J.X."/>
            <person name="O'Connell B."/>
            <person name="Jenkins J."/>
            <person name="Brandt A."/>
            <person name="Calef R."/>
            <person name="Tung C.H."/>
            <person name="Huang T.K."/>
            <person name="Schmutz J."/>
            <person name="Satoh N."/>
            <person name="Yu J.K."/>
            <person name="Putnam N.H."/>
            <person name="Green R.E."/>
            <person name="Rokhsar D.S."/>
        </authorList>
    </citation>
    <scope>NUCLEOTIDE SEQUENCE [LARGE SCALE GENOMIC DNA]</scope>
    <source>
        <strain evidence="9">S238N-H82</strain>
    </source>
</reference>
<evidence type="ECO:0000313" key="10">
    <source>
        <dbReference type="RefSeq" id="XP_035673767.1"/>
    </source>
</evidence>
<dbReference type="Gene3D" id="3.80.10.10">
    <property type="entry name" value="Ribonuclease Inhibitor"/>
    <property type="match status" value="1"/>
</dbReference>
<keyword evidence="6" id="KW-0325">Glycoprotein</keyword>
<dbReference type="PROSITE" id="PS50912">
    <property type="entry name" value="EAR"/>
    <property type="match status" value="6"/>
</dbReference>
<reference evidence="10" key="2">
    <citation type="submission" date="2025-08" db="UniProtKB">
        <authorList>
            <consortium name="RefSeq"/>
        </authorList>
    </citation>
    <scope>IDENTIFICATION</scope>
    <source>
        <strain evidence="10">S238N-H82</strain>
        <tissue evidence="10">Testes</tissue>
    </source>
</reference>
<dbReference type="GO" id="GO:0005576">
    <property type="term" value="C:extracellular region"/>
    <property type="evidence" value="ECO:0007669"/>
    <property type="project" value="UniProtKB-SubCell"/>
</dbReference>
<evidence type="ECO:0000256" key="2">
    <source>
        <dbReference type="ARBA" id="ARBA00022525"/>
    </source>
</evidence>
<evidence type="ECO:0000256" key="3">
    <source>
        <dbReference type="ARBA" id="ARBA00022614"/>
    </source>
</evidence>